<organism evidence="6">
    <name type="scientific">hydrothermal vent metagenome</name>
    <dbReference type="NCBI Taxonomy" id="652676"/>
    <lineage>
        <taxon>unclassified sequences</taxon>
        <taxon>metagenomes</taxon>
        <taxon>ecological metagenomes</taxon>
    </lineage>
</organism>
<name>A0A3B1CH17_9ZZZZ</name>
<accession>A0A3B1CH17</accession>
<dbReference type="InterPro" id="IPR013785">
    <property type="entry name" value="Aldolase_TIM"/>
</dbReference>
<sequence>MPRKLPRNSQDDFIPAYLKLPSEEIDKRIARADNILTSCRLCPRSCGINRKEGEYGFCRTGDKPVVSSWGPHFGEERPLVGRGGSGTIFFTNCNLGCLFCQNYSISHLGEGAEASFERLSSIMTDLQSRGCHNINLVTPTHQVPMILKALRMAIEGGLCIPIVYNSGGYESVETLTILEGIVDIYMPDFKYSDPEMARRYSAAPDYPQVVKEAIREMHRQVGDLVINKEGIAEHGLLIRHLVMPEGIAGTEEVVRFIAEEISPNTYTNIMDQYHPCYKALDHPPLNRRITSEEYRAAIEAAIRAGLRRIVGVTC</sequence>
<dbReference type="GO" id="GO:0051536">
    <property type="term" value="F:iron-sulfur cluster binding"/>
    <property type="evidence" value="ECO:0007669"/>
    <property type="project" value="UniProtKB-KW"/>
</dbReference>
<keyword evidence="4" id="KW-0411">Iron-sulfur</keyword>
<evidence type="ECO:0000256" key="1">
    <source>
        <dbReference type="ARBA" id="ARBA00022691"/>
    </source>
</evidence>
<dbReference type="InterPro" id="IPR040085">
    <property type="entry name" value="MJ0674-like"/>
</dbReference>
<dbReference type="InterPro" id="IPR007197">
    <property type="entry name" value="rSAM"/>
</dbReference>
<protein>
    <submittedName>
        <fullName evidence="6">Radical activating enzyme</fullName>
    </submittedName>
</protein>
<dbReference type="Gene3D" id="3.20.20.70">
    <property type="entry name" value="Aldolase class I"/>
    <property type="match status" value="1"/>
</dbReference>
<evidence type="ECO:0000313" key="6">
    <source>
        <dbReference type="EMBL" id="VAX27522.1"/>
    </source>
</evidence>
<dbReference type="Pfam" id="PF04055">
    <property type="entry name" value="Radical_SAM"/>
    <property type="match status" value="1"/>
</dbReference>
<dbReference type="GO" id="GO:0046872">
    <property type="term" value="F:metal ion binding"/>
    <property type="evidence" value="ECO:0007669"/>
    <property type="project" value="UniProtKB-KW"/>
</dbReference>
<reference evidence="6" key="1">
    <citation type="submission" date="2018-06" db="EMBL/GenBank/DDBJ databases">
        <authorList>
            <person name="Zhirakovskaya E."/>
        </authorList>
    </citation>
    <scope>NUCLEOTIDE SEQUENCE</scope>
</reference>
<dbReference type="PANTHER" id="PTHR43075:SF1">
    <property type="entry name" value="FORMATE LYASE ACTIVATING ENZYME, PUTATIVE (AFU_ORTHOLOGUE AFUA_2G15630)-RELATED"/>
    <property type="match status" value="1"/>
</dbReference>
<dbReference type="PIRSF" id="PIRSF004869">
    <property type="entry name" value="PflX_prd"/>
    <property type="match status" value="1"/>
</dbReference>
<dbReference type="AlphaFoldDB" id="A0A3B1CH17"/>
<dbReference type="SUPFAM" id="SSF102114">
    <property type="entry name" value="Radical SAM enzymes"/>
    <property type="match status" value="1"/>
</dbReference>
<evidence type="ECO:0000259" key="5">
    <source>
        <dbReference type="Pfam" id="PF04055"/>
    </source>
</evidence>
<dbReference type="SFLD" id="SFLDS00029">
    <property type="entry name" value="Radical_SAM"/>
    <property type="match status" value="1"/>
</dbReference>
<dbReference type="CDD" id="cd01335">
    <property type="entry name" value="Radical_SAM"/>
    <property type="match status" value="1"/>
</dbReference>
<gene>
    <name evidence="6" type="ORF">MNBD_NITROSPIRAE02-1150</name>
</gene>
<dbReference type="InterPro" id="IPR016431">
    <property type="entry name" value="Pyrv-formate_lyase-activ_prd"/>
</dbReference>
<keyword evidence="3" id="KW-0408">Iron</keyword>
<evidence type="ECO:0000256" key="4">
    <source>
        <dbReference type="ARBA" id="ARBA00023014"/>
    </source>
</evidence>
<dbReference type="InterPro" id="IPR058240">
    <property type="entry name" value="rSAM_sf"/>
</dbReference>
<dbReference type="PANTHER" id="PTHR43075">
    <property type="entry name" value="FORMATE LYASE ACTIVATING ENZYME, PUTATIVE (AFU_ORTHOLOGUE AFUA_2G15630)-RELATED"/>
    <property type="match status" value="1"/>
</dbReference>
<evidence type="ECO:0000256" key="3">
    <source>
        <dbReference type="ARBA" id="ARBA00023004"/>
    </source>
</evidence>
<dbReference type="EMBL" id="UOGH01000048">
    <property type="protein sequence ID" value="VAX27522.1"/>
    <property type="molecule type" value="Genomic_DNA"/>
</dbReference>
<feature type="domain" description="Radical SAM core" evidence="5">
    <location>
        <begin position="88"/>
        <end position="220"/>
    </location>
</feature>
<dbReference type="GO" id="GO:0003824">
    <property type="term" value="F:catalytic activity"/>
    <property type="evidence" value="ECO:0007669"/>
    <property type="project" value="InterPro"/>
</dbReference>
<keyword evidence="1" id="KW-0949">S-adenosyl-L-methionine</keyword>
<keyword evidence="2" id="KW-0479">Metal-binding</keyword>
<evidence type="ECO:0000256" key="2">
    <source>
        <dbReference type="ARBA" id="ARBA00022723"/>
    </source>
</evidence>
<dbReference type="SFLD" id="SFLDG01099">
    <property type="entry name" value="Uncharacterised_Radical_SAM_Su"/>
    <property type="match status" value="1"/>
</dbReference>
<proteinExistence type="predicted"/>